<proteinExistence type="predicted"/>
<dbReference type="InterPro" id="IPR041352">
    <property type="entry name" value="Mtd_N"/>
</dbReference>
<dbReference type="EMBL" id="LR797078">
    <property type="protein sequence ID" value="CAB4185787.1"/>
    <property type="molecule type" value="Genomic_DNA"/>
</dbReference>
<dbReference type="SUPFAM" id="SSF69349">
    <property type="entry name" value="Phage fibre proteins"/>
    <property type="match status" value="1"/>
</dbReference>
<evidence type="ECO:0000313" key="2">
    <source>
        <dbReference type="EMBL" id="CAB4185787.1"/>
    </source>
</evidence>
<dbReference type="Pfam" id="PF18454">
    <property type="entry name" value="Mtd_N"/>
    <property type="match status" value="1"/>
</dbReference>
<reference evidence="2" key="1">
    <citation type="submission" date="2020-05" db="EMBL/GenBank/DDBJ databases">
        <authorList>
            <person name="Chiriac C."/>
            <person name="Salcher M."/>
            <person name="Ghai R."/>
            <person name="Kavagutti S V."/>
        </authorList>
    </citation>
    <scope>NUCLEOTIDE SEQUENCE</scope>
</reference>
<feature type="domain" description="Major tropism determinant N-terminal" evidence="1">
    <location>
        <begin position="5"/>
        <end position="43"/>
    </location>
</feature>
<name>A0A6J5QTB9_9CAUD</name>
<accession>A0A6J5QTB9</accession>
<organism evidence="2">
    <name type="scientific">uncultured Caudovirales phage</name>
    <dbReference type="NCBI Taxonomy" id="2100421"/>
    <lineage>
        <taxon>Viruses</taxon>
        <taxon>Duplodnaviria</taxon>
        <taxon>Heunggongvirae</taxon>
        <taxon>Uroviricota</taxon>
        <taxon>Caudoviricetes</taxon>
        <taxon>Peduoviridae</taxon>
        <taxon>Maltschvirus</taxon>
        <taxon>Maltschvirus maltsch</taxon>
    </lineage>
</organism>
<sequence>MSYRIKLRRSTAAQWTAANPVLFAGEAGFETDTGKFKIGDGTSVWSALYYFTTASSSTLNDLGDVTITSAVSQQGLVYNGSAWVNKATTFTHTQSSAASSWTVTHNLGYRPGGVAIVDSGENVVSGDILHSNDNELVLNFSSAFAGKAYIS</sequence>
<gene>
    <name evidence="2" type="ORF">UFOVP1130_124</name>
</gene>
<evidence type="ECO:0000259" key="1">
    <source>
        <dbReference type="Pfam" id="PF18454"/>
    </source>
</evidence>
<protein>
    <recommendedName>
        <fullName evidence="1">Major tropism determinant N-terminal domain-containing protein</fullName>
    </recommendedName>
</protein>